<reference evidence="3" key="1">
    <citation type="journal article" date="2009" name="Genome Res.">
        <title>Comparative genomic analyses of the human fungal pathogens Coccidioides and their relatives.</title>
        <authorList>
            <person name="Sharpton T.J."/>
            <person name="Stajich J.E."/>
            <person name="Rounsley S.D."/>
            <person name="Gardner M.J."/>
            <person name="Wortman J.R."/>
            <person name="Jordar V.S."/>
            <person name="Maiti R."/>
            <person name="Kodira C.D."/>
            <person name="Neafsey D.E."/>
            <person name="Zeng Q."/>
            <person name="Hung C.-Y."/>
            <person name="McMahan C."/>
            <person name="Muszewska A."/>
            <person name="Grynberg M."/>
            <person name="Mandel M.A."/>
            <person name="Kellner E.M."/>
            <person name="Barker B.M."/>
            <person name="Galgiani J.N."/>
            <person name="Orbach M.J."/>
            <person name="Kirkland T.N."/>
            <person name="Cole G.T."/>
            <person name="Henn M.R."/>
            <person name="Birren B.W."/>
            <person name="Taylor J.W."/>
        </authorList>
    </citation>
    <scope>NUCLEOTIDE SEQUENCE [LARGE SCALE GENOMIC DNA]</scope>
    <source>
        <strain evidence="3">RS</strain>
    </source>
</reference>
<dbReference type="RefSeq" id="XP_001245818.2">
    <property type="nucleotide sequence ID" value="XM_001245817.2"/>
</dbReference>
<dbReference type="Proteomes" id="UP000001261">
    <property type="component" value="Unassembled WGS sequence"/>
</dbReference>
<name>A0A0E1RXK1_COCIM</name>
<evidence type="ECO:0000313" key="3">
    <source>
        <dbReference type="Proteomes" id="UP000001261"/>
    </source>
</evidence>
<protein>
    <submittedName>
        <fullName evidence="2">Uncharacterized protein</fullName>
    </submittedName>
</protein>
<proteinExistence type="predicted"/>
<dbReference type="EMBL" id="GG704914">
    <property type="protein sequence ID" value="EAS34235.2"/>
    <property type="molecule type" value="Genomic_DNA"/>
</dbReference>
<evidence type="ECO:0000313" key="2">
    <source>
        <dbReference type="EMBL" id="EAS34235.2"/>
    </source>
</evidence>
<evidence type="ECO:0000256" key="1">
    <source>
        <dbReference type="SAM" id="MobiDB-lite"/>
    </source>
</evidence>
<gene>
    <name evidence="2" type="ORF">CIMG_05259</name>
</gene>
<dbReference type="VEuPathDB" id="FungiDB:CIMG_05259"/>
<dbReference type="AlphaFoldDB" id="A0A0E1RXK1"/>
<sequence>MAGNLTDFTLNYYPAVANAKDASSLPTPRRKSTDSSSSAFSSVSSLKAMVQRCRLQESLLSPKKPKASTSTTRAVTMEARATYFALR</sequence>
<dbReference type="InParanoid" id="A0A0E1RXK1"/>
<dbReference type="GeneID" id="4564661"/>
<keyword evidence="3" id="KW-1185">Reference proteome</keyword>
<reference evidence="3" key="2">
    <citation type="journal article" date="2010" name="Genome Res.">
        <title>Population genomic sequencing of Coccidioides fungi reveals recent hybridization and transposon control.</title>
        <authorList>
            <person name="Neafsey D.E."/>
            <person name="Barker B.M."/>
            <person name="Sharpton T.J."/>
            <person name="Stajich J.E."/>
            <person name="Park D.J."/>
            <person name="Whiston E."/>
            <person name="Hung C.-Y."/>
            <person name="McMahan C."/>
            <person name="White J."/>
            <person name="Sykes S."/>
            <person name="Heiman D."/>
            <person name="Young S."/>
            <person name="Zeng Q."/>
            <person name="Abouelleil A."/>
            <person name="Aftuck L."/>
            <person name="Bessette D."/>
            <person name="Brown A."/>
            <person name="FitzGerald M."/>
            <person name="Lui A."/>
            <person name="Macdonald J.P."/>
            <person name="Priest M."/>
            <person name="Orbach M.J."/>
            <person name="Galgiani J.N."/>
            <person name="Kirkland T.N."/>
            <person name="Cole G.T."/>
            <person name="Birren B.W."/>
            <person name="Henn M.R."/>
            <person name="Taylor J.W."/>
            <person name="Rounsley S.D."/>
        </authorList>
    </citation>
    <scope>GENOME REANNOTATION</scope>
    <source>
        <strain evidence="3">RS</strain>
    </source>
</reference>
<organism evidence="2 3">
    <name type="scientific">Coccidioides immitis (strain RS)</name>
    <name type="common">Valley fever fungus</name>
    <dbReference type="NCBI Taxonomy" id="246410"/>
    <lineage>
        <taxon>Eukaryota</taxon>
        <taxon>Fungi</taxon>
        <taxon>Dikarya</taxon>
        <taxon>Ascomycota</taxon>
        <taxon>Pezizomycotina</taxon>
        <taxon>Eurotiomycetes</taxon>
        <taxon>Eurotiomycetidae</taxon>
        <taxon>Onygenales</taxon>
        <taxon>Onygenaceae</taxon>
        <taxon>Coccidioides</taxon>
    </lineage>
</organism>
<feature type="region of interest" description="Disordered" evidence="1">
    <location>
        <begin position="21"/>
        <end position="42"/>
    </location>
</feature>
<dbReference type="KEGG" id="cim:CIMG_05259"/>
<accession>A0A0E1RXK1</accession>